<dbReference type="EMBL" id="AAITFY010000006">
    <property type="protein sequence ID" value="ECH8331355.1"/>
    <property type="molecule type" value="Genomic_DNA"/>
</dbReference>
<evidence type="ECO:0000313" key="2">
    <source>
        <dbReference type="EMBL" id="ECH8331355.1"/>
    </source>
</evidence>
<organism evidence="2">
    <name type="scientific">Salmonella enterica I</name>
    <dbReference type="NCBI Taxonomy" id="59201"/>
    <lineage>
        <taxon>Bacteria</taxon>
        <taxon>Pseudomonadati</taxon>
        <taxon>Pseudomonadota</taxon>
        <taxon>Gammaproteobacteria</taxon>
        <taxon>Enterobacterales</taxon>
        <taxon>Enterobacteriaceae</taxon>
        <taxon>Salmonella</taxon>
    </lineage>
</organism>
<evidence type="ECO:0000256" key="1">
    <source>
        <dbReference type="SAM" id="MobiDB-lite"/>
    </source>
</evidence>
<feature type="region of interest" description="Disordered" evidence="1">
    <location>
        <begin position="1"/>
        <end position="30"/>
    </location>
</feature>
<proteinExistence type="predicted"/>
<name>A0A3X9ED36_SALET</name>
<accession>A0A3X9ED36</accession>
<gene>
    <name evidence="2" type="ORF">RU16_09830</name>
</gene>
<sequence length="61" mass="7090">MSACMKKSGENDKREGRKPGKRPYNPMQKPPEYHGWLSVNDLRILERALLAWEQMGMQGFP</sequence>
<comment type="caution">
    <text evidence="2">The sequence shown here is derived from an EMBL/GenBank/DDBJ whole genome shotgun (WGS) entry which is preliminary data.</text>
</comment>
<dbReference type="AlphaFoldDB" id="A0A3X9ED36"/>
<reference evidence="2" key="1">
    <citation type="submission" date="2018-08" db="EMBL/GenBank/DDBJ databases">
        <authorList>
            <consortium name="GenomeTrakr network: Whole genome sequencing for foodborne pathogen traceback"/>
        </authorList>
    </citation>
    <scope>NUCLEOTIDE SEQUENCE</scope>
    <source>
        <strain evidence="2">FDA00003824</strain>
    </source>
</reference>
<protein>
    <submittedName>
        <fullName evidence="2">Uncharacterized protein</fullName>
    </submittedName>
</protein>
<feature type="compositionally biased region" description="Basic and acidic residues" evidence="1">
    <location>
        <begin position="7"/>
        <end position="18"/>
    </location>
</feature>